<proteinExistence type="predicted"/>
<dbReference type="Proteomes" id="UP000501690">
    <property type="component" value="Linkage Group LG2"/>
</dbReference>
<dbReference type="AlphaFoldDB" id="A0A4D6L4Q9"/>
<evidence type="ECO:0000313" key="3">
    <source>
        <dbReference type="Proteomes" id="UP000501690"/>
    </source>
</evidence>
<keyword evidence="3" id="KW-1185">Reference proteome</keyword>
<organism evidence="2 3">
    <name type="scientific">Vigna unguiculata</name>
    <name type="common">Cowpea</name>
    <dbReference type="NCBI Taxonomy" id="3917"/>
    <lineage>
        <taxon>Eukaryota</taxon>
        <taxon>Viridiplantae</taxon>
        <taxon>Streptophyta</taxon>
        <taxon>Embryophyta</taxon>
        <taxon>Tracheophyta</taxon>
        <taxon>Spermatophyta</taxon>
        <taxon>Magnoliopsida</taxon>
        <taxon>eudicotyledons</taxon>
        <taxon>Gunneridae</taxon>
        <taxon>Pentapetalae</taxon>
        <taxon>rosids</taxon>
        <taxon>fabids</taxon>
        <taxon>Fabales</taxon>
        <taxon>Fabaceae</taxon>
        <taxon>Papilionoideae</taxon>
        <taxon>50 kb inversion clade</taxon>
        <taxon>NPAAA clade</taxon>
        <taxon>indigoferoid/millettioid clade</taxon>
        <taxon>Phaseoleae</taxon>
        <taxon>Vigna</taxon>
    </lineage>
</organism>
<sequence>MSSGASSSDGSSGGVVEVSGGGGLISALFSFSDAGTSLGGVSSSVDSPILLSGSPEAEQPVAEAVEQVVAPEESGDVINIDVRDEGEQANLPEVQGYEWALYEPRTHATKFRWGNDLGDLVERTKVFGDEVDDVFLRVKVCASNERVAREQRS</sequence>
<name>A0A4D6L4Q9_VIGUN</name>
<protein>
    <submittedName>
        <fullName evidence="2">Uncharacterized protein</fullName>
    </submittedName>
</protein>
<accession>A0A4D6L4Q9</accession>
<feature type="compositionally biased region" description="Low complexity" evidence="1">
    <location>
        <begin position="55"/>
        <end position="68"/>
    </location>
</feature>
<evidence type="ECO:0000313" key="2">
    <source>
        <dbReference type="EMBL" id="QCD83445.1"/>
    </source>
</evidence>
<reference evidence="2 3" key="1">
    <citation type="submission" date="2019-04" db="EMBL/GenBank/DDBJ databases">
        <title>An improved genome assembly and genetic linkage map for asparagus bean, Vigna unguiculata ssp. sesquipedialis.</title>
        <authorList>
            <person name="Xia Q."/>
            <person name="Zhang R."/>
            <person name="Dong Y."/>
        </authorList>
    </citation>
    <scope>NUCLEOTIDE SEQUENCE [LARGE SCALE GENOMIC DNA]</scope>
    <source>
        <tissue evidence="2">Leaf</tissue>
    </source>
</reference>
<feature type="region of interest" description="Disordered" evidence="1">
    <location>
        <begin position="49"/>
        <end position="68"/>
    </location>
</feature>
<dbReference type="EMBL" id="CP039346">
    <property type="protein sequence ID" value="QCD83445.1"/>
    <property type="molecule type" value="Genomic_DNA"/>
</dbReference>
<gene>
    <name evidence="2" type="ORF">DEO72_LG2g3789</name>
</gene>
<evidence type="ECO:0000256" key="1">
    <source>
        <dbReference type="SAM" id="MobiDB-lite"/>
    </source>
</evidence>